<reference evidence="1 2" key="1">
    <citation type="submission" date="2014-12" db="EMBL/GenBank/DDBJ databases">
        <title>Draft genome sequences of 29 type strains of Enterococci.</title>
        <authorList>
            <person name="Zhong Z."/>
            <person name="Sun Z."/>
            <person name="Liu W."/>
            <person name="Zhang W."/>
            <person name="Zhang H."/>
        </authorList>
    </citation>
    <scope>NUCLEOTIDE SEQUENCE [LARGE SCALE GENOMIC DNA]</scope>
    <source>
        <strain evidence="1 2">DSM 15687</strain>
    </source>
</reference>
<sequence>MRIGLLENEYDEKLVKDLKNLQIAIGEIRNSTESILVALSGKKNAKLKSLSRKSEIKLKAKDRLTISKFGRDFIRFFILNNKHTTENAR</sequence>
<protein>
    <submittedName>
        <fullName evidence="1">Uncharacterized protein</fullName>
    </submittedName>
</protein>
<dbReference type="RefSeq" id="WP_245785465.1">
    <property type="nucleotide sequence ID" value="NZ_JXLB01000007.1"/>
</dbReference>
<evidence type="ECO:0000313" key="2">
    <source>
        <dbReference type="Proteomes" id="UP000182152"/>
    </source>
</evidence>
<evidence type="ECO:0000313" key="1">
    <source>
        <dbReference type="EMBL" id="OJG82839.1"/>
    </source>
</evidence>
<dbReference type="Proteomes" id="UP000182152">
    <property type="component" value="Unassembled WGS sequence"/>
</dbReference>
<keyword evidence="2" id="KW-1185">Reference proteome</keyword>
<comment type="caution">
    <text evidence="1">The sequence shown here is derived from an EMBL/GenBank/DDBJ whole genome shotgun (WGS) entry which is preliminary data.</text>
</comment>
<dbReference type="EMBL" id="JXLB01000007">
    <property type="protein sequence ID" value="OJG82839.1"/>
    <property type="molecule type" value="Genomic_DNA"/>
</dbReference>
<proteinExistence type="predicted"/>
<name>A0A1L8WP88_9ENTE</name>
<dbReference type="STRING" id="150033.RV14_GL002131"/>
<accession>A0A1L8WP88</accession>
<dbReference type="AlphaFoldDB" id="A0A1L8WP88"/>
<organism evidence="1 2">
    <name type="scientific">Enterococcus ratti</name>
    <dbReference type="NCBI Taxonomy" id="150033"/>
    <lineage>
        <taxon>Bacteria</taxon>
        <taxon>Bacillati</taxon>
        <taxon>Bacillota</taxon>
        <taxon>Bacilli</taxon>
        <taxon>Lactobacillales</taxon>
        <taxon>Enterococcaceae</taxon>
        <taxon>Enterococcus</taxon>
    </lineage>
</organism>
<gene>
    <name evidence="1" type="ORF">RV14_GL002131</name>
</gene>